<proteinExistence type="inferred from homology"/>
<evidence type="ECO:0000256" key="1">
    <source>
        <dbReference type="ARBA" id="ARBA00009884"/>
    </source>
</evidence>
<accession>A0AAD4S8L2</accession>
<name>A0AAD4S8L2_9MAGN</name>
<dbReference type="Proteomes" id="UP001202328">
    <property type="component" value="Unassembled WGS sequence"/>
</dbReference>
<dbReference type="GO" id="GO:0016192">
    <property type="term" value="P:vesicle-mediated transport"/>
    <property type="evidence" value="ECO:0007669"/>
    <property type="project" value="InterPro"/>
</dbReference>
<protein>
    <submittedName>
        <fullName evidence="2">Uncharacterized protein</fullName>
    </submittedName>
</protein>
<comment type="caution">
    <text evidence="2">The sequence shown here is derived from an EMBL/GenBank/DDBJ whole genome shotgun (WGS) entry which is preliminary data.</text>
</comment>
<dbReference type="InterPro" id="IPR043127">
    <property type="entry name" value="Sec-1-like_dom3a"/>
</dbReference>
<keyword evidence="3" id="KW-1185">Reference proteome</keyword>
<evidence type="ECO:0000313" key="2">
    <source>
        <dbReference type="EMBL" id="KAI3874779.1"/>
    </source>
</evidence>
<dbReference type="AlphaFoldDB" id="A0AAD4S8L2"/>
<dbReference type="PANTHER" id="PTHR11679">
    <property type="entry name" value="VESICLE PROTEIN SORTING-ASSOCIATED"/>
    <property type="match status" value="1"/>
</dbReference>
<reference evidence="2" key="1">
    <citation type="submission" date="2022-04" db="EMBL/GenBank/DDBJ databases">
        <title>A functionally conserved STORR gene fusion in Papaver species that diverged 16.8 million years ago.</title>
        <authorList>
            <person name="Catania T."/>
        </authorList>
    </citation>
    <scope>NUCLEOTIDE SEQUENCE</scope>
    <source>
        <strain evidence="2">S-188037</strain>
    </source>
</reference>
<dbReference type="InterPro" id="IPR001619">
    <property type="entry name" value="Sec1-like"/>
</dbReference>
<evidence type="ECO:0000313" key="3">
    <source>
        <dbReference type="Proteomes" id="UP001202328"/>
    </source>
</evidence>
<sequence>MYENFGDLGMNIKIMVDDFQQIAKSNQNFQTIEDMDKFVDNDPEYRKNHGNVSKHVTMVTEMSKISEDRKLMLVSQTEQDLACNGGKIAAFEAHESFKQ</sequence>
<dbReference type="EMBL" id="JAJJMB010012638">
    <property type="protein sequence ID" value="KAI3874779.1"/>
    <property type="molecule type" value="Genomic_DNA"/>
</dbReference>
<gene>
    <name evidence="2" type="ORF">MKW98_019352</name>
</gene>
<dbReference type="InterPro" id="IPR036045">
    <property type="entry name" value="Sec1-like_sf"/>
</dbReference>
<dbReference type="Pfam" id="PF00995">
    <property type="entry name" value="Sec1"/>
    <property type="match status" value="1"/>
</dbReference>
<comment type="similarity">
    <text evidence="1">Belongs to the STXBP/unc-18/SEC1 family.</text>
</comment>
<dbReference type="Gene3D" id="3.90.830.10">
    <property type="entry name" value="Syntaxin Binding Protein 1, Chain A, domain 2"/>
    <property type="match status" value="1"/>
</dbReference>
<organism evidence="2 3">
    <name type="scientific">Papaver atlanticum</name>
    <dbReference type="NCBI Taxonomy" id="357466"/>
    <lineage>
        <taxon>Eukaryota</taxon>
        <taxon>Viridiplantae</taxon>
        <taxon>Streptophyta</taxon>
        <taxon>Embryophyta</taxon>
        <taxon>Tracheophyta</taxon>
        <taxon>Spermatophyta</taxon>
        <taxon>Magnoliopsida</taxon>
        <taxon>Ranunculales</taxon>
        <taxon>Papaveraceae</taxon>
        <taxon>Papaveroideae</taxon>
        <taxon>Papaver</taxon>
    </lineage>
</organism>
<dbReference type="SUPFAM" id="SSF56815">
    <property type="entry name" value="Sec1/munc18-like (SM) proteins"/>
    <property type="match status" value="1"/>
</dbReference>